<dbReference type="GO" id="GO:0052572">
    <property type="term" value="P:response to host immune response"/>
    <property type="evidence" value="ECO:0007669"/>
    <property type="project" value="TreeGrafter"/>
</dbReference>
<dbReference type="InterPro" id="IPR000030">
    <property type="entry name" value="PPE_dom"/>
</dbReference>
<evidence type="ECO:0000313" key="5">
    <source>
        <dbReference type="EMBL" id="OBG09836.1"/>
    </source>
</evidence>
<feature type="domain" description="PPE" evidence="4">
    <location>
        <begin position="6"/>
        <end position="168"/>
    </location>
</feature>
<evidence type="ECO:0000256" key="2">
    <source>
        <dbReference type="SAM" id="MobiDB-lite"/>
    </source>
</evidence>
<accession>A0A1A2ECC1</accession>
<dbReference type="RefSeq" id="WP_064853509.1">
    <property type="nucleotide sequence ID" value="NZ_LZIM01000055.1"/>
</dbReference>
<dbReference type="EMBL" id="LZIN01000013">
    <property type="protein sequence ID" value="OBG09836.1"/>
    <property type="molecule type" value="Genomic_DNA"/>
</dbReference>
<comment type="caution">
    <text evidence="5">The sequence shown here is derived from an EMBL/GenBank/DDBJ whole genome shotgun (WGS) entry which is preliminary data.</text>
</comment>
<dbReference type="InterPro" id="IPR038332">
    <property type="entry name" value="PPE_sf"/>
</dbReference>
<evidence type="ECO:0000313" key="6">
    <source>
        <dbReference type="Proteomes" id="UP000093985"/>
    </source>
</evidence>
<evidence type="ECO:0000256" key="1">
    <source>
        <dbReference type="ARBA" id="ARBA00010652"/>
    </source>
</evidence>
<keyword evidence="3" id="KW-0472">Membrane</keyword>
<organism evidence="5 6">
    <name type="scientific">Mycolicibacter sinensis (strain JDM601)</name>
    <name type="common">Mycobacterium sinense</name>
    <dbReference type="NCBI Taxonomy" id="875328"/>
    <lineage>
        <taxon>Bacteria</taxon>
        <taxon>Bacillati</taxon>
        <taxon>Actinomycetota</taxon>
        <taxon>Actinomycetes</taxon>
        <taxon>Mycobacteriales</taxon>
        <taxon>Mycobacteriaceae</taxon>
        <taxon>Mycolicibacter</taxon>
    </lineage>
</organism>
<keyword evidence="3" id="KW-1133">Transmembrane helix</keyword>
<gene>
    <name evidence="5" type="ORF">A5771_00700</name>
</gene>
<dbReference type="OrthoDB" id="4753487at2"/>
<sequence>MTAPIWIASPPEIHSTLLSAGPGPGPLLASAAAWSALGTEYAAIADELSGLLAAVQTGAWQGPSAEAYVAANAPYLAWLTQAGAASAVMAGQQQTAAAAYTGALAAMPTPAELAANHTAHAVLVGTNFFGVNTIPIALNEADYGRMWFQAAAVMATYQAVAGAAVASSPQTVAAPQIAKAESADASQPALPPDRQNDIMQWLQNSGYTDFYNNVLQPMIKQLAANPYLQSIFAGFDPWLTITGNPLSFLSPYNVAFALGYPMDFGSFAAYLSQTFAFIGADLTAAFASGNPGTIASTLLFTAVEAIGTIITDVIALLKTLLEQAIVLIPVMLPMMTAALAPLTVAPLAGLAGLSGLAAPHAVPVPLIPAPPPFAGLTVAPTPPVPASAPAPAPAPAPPAAPAPAAPGAPPPAPAPPLAPVDGLSAMYLVAGLGQQARRAAGTSARRRKAPEPDAVEVPAPAAAVEGQARARRRRKAKTGMLGRGYEYMDLEDAASAAGPADVLPSGLTALAGDAFGGGAVIPMTPGTWTRAQREQTP</sequence>
<reference evidence="6" key="1">
    <citation type="submission" date="2016-06" db="EMBL/GenBank/DDBJ databases">
        <authorList>
            <person name="Sutton G."/>
            <person name="Brinkac L."/>
            <person name="Sanka R."/>
            <person name="Adams M."/>
            <person name="Lau E."/>
            <person name="Mehaffy C."/>
            <person name="Tameris M."/>
            <person name="Hatherill M."/>
            <person name="Hanekom W."/>
            <person name="Mahomed H."/>
            <person name="Mcshane H."/>
        </authorList>
    </citation>
    <scope>NUCLEOTIDE SEQUENCE [LARGE SCALE GENOMIC DNA]</scope>
    <source>
        <strain evidence="6">852014-51077_SCH5608930-a</strain>
    </source>
</reference>
<dbReference type="Proteomes" id="UP000093985">
    <property type="component" value="Unassembled WGS sequence"/>
</dbReference>
<name>A0A1A2ECC1_MYCSD</name>
<dbReference type="PANTHER" id="PTHR46766:SF1">
    <property type="entry name" value="GLUTAMINE-RICH PROTEIN 2"/>
    <property type="match status" value="1"/>
</dbReference>
<proteinExistence type="inferred from homology"/>
<dbReference type="AlphaFoldDB" id="A0A1A2ECC1"/>
<dbReference type="Pfam" id="PF00823">
    <property type="entry name" value="PPE"/>
    <property type="match status" value="1"/>
</dbReference>
<dbReference type="SUPFAM" id="SSF140459">
    <property type="entry name" value="PE/PPE dimer-like"/>
    <property type="match status" value="1"/>
</dbReference>
<dbReference type="PANTHER" id="PTHR46766">
    <property type="entry name" value="GLUTAMINE-RICH PROTEIN 2"/>
    <property type="match status" value="1"/>
</dbReference>
<comment type="similarity">
    <text evidence="1">Belongs to the mycobacterial PPE family.</text>
</comment>
<feature type="transmembrane region" description="Helical" evidence="3">
    <location>
        <begin position="324"/>
        <end position="344"/>
    </location>
</feature>
<dbReference type="Gene3D" id="1.20.1260.20">
    <property type="entry name" value="PPE superfamily"/>
    <property type="match status" value="1"/>
</dbReference>
<feature type="region of interest" description="Disordered" evidence="2">
    <location>
        <begin position="384"/>
        <end position="416"/>
    </location>
</feature>
<feature type="transmembrane region" description="Helical" evidence="3">
    <location>
        <begin position="294"/>
        <end position="317"/>
    </location>
</feature>
<protein>
    <recommendedName>
        <fullName evidence="4">PPE domain-containing protein</fullName>
    </recommendedName>
</protein>
<dbReference type="FunFam" id="1.20.1260.20:FF:000001">
    <property type="entry name" value="PPE family protein PPE41"/>
    <property type="match status" value="1"/>
</dbReference>
<keyword evidence="3" id="KW-0812">Transmembrane</keyword>
<evidence type="ECO:0000259" key="4">
    <source>
        <dbReference type="Pfam" id="PF00823"/>
    </source>
</evidence>
<evidence type="ECO:0000256" key="3">
    <source>
        <dbReference type="SAM" id="Phobius"/>
    </source>
</evidence>